<dbReference type="AlphaFoldDB" id="A0A9X1YA73"/>
<dbReference type="RefSeq" id="WP_248668858.1">
    <property type="nucleotide sequence ID" value="NZ_JALPRX010000095.1"/>
</dbReference>
<dbReference type="EMBL" id="JALPRX010000095">
    <property type="protein sequence ID" value="MCK8786744.1"/>
    <property type="molecule type" value="Genomic_DNA"/>
</dbReference>
<organism evidence="3 4">
    <name type="scientific">Roseomonas acroporae</name>
    <dbReference type="NCBI Taxonomy" id="2937791"/>
    <lineage>
        <taxon>Bacteria</taxon>
        <taxon>Pseudomonadati</taxon>
        <taxon>Pseudomonadota</taxon>
        <taxon>Alphaproteobacteria</taxon>
        <taxon>Acetobacterales</taxon>
        <taxon>Roseomonadaceae</taxon>
        <taxon>Roseomonas</taxon>
    </lineage>
</organism>
<dbReference type="Proteomes" id="UP001139516">
    <property type="component" value="Unassembled WGS sequence"/>
</dbReference>
<protein>
    <submittedName>
        <fullName evidence="3">DUF927 domain-containing protein</fullName>
    </submittedName>
</protein>
<reference evidence="3" key="1">
    <citation type="submission" date="2022-04" db="EMBL/GenBank/DDBJ databases">
        <title>Roseomonas acroporae sp. nov., isolated from coral Acropora digitifera.</title>
        <authorList>
            <person name="Sun H."/>
        </authorList>
    </citation>
    <scope>NUCLEOTIDE SEQUENCE</scope>
    <source>
        <strain evidence="3">NAR14</strain>
    </source>
</reference>
<evidence type="ECO:0000259" key="2">
    <source>
        <dbReference type="Pfam" id="PF06048"/>
    </source>
</evidence>
<name>A0A9X1YA73_9PROT</name>
<evidence type="ECO:0000313" key="4">
    <source>
        <dbReference type="Proteomes" id="UP001139516"/>
    </source>
</evidence>
<feature type="region of interest" description="Disordered" evidence="1">
    <location>
        <begin position="1"/>
        <end position="25"/>
    </location>
</feature>
<proteinExistence type="predicted"/>
<evidence type="ECO:0000313" key="3">
    <source>
        <dbReference type="EMBL" id="MCK8786744.1"/>
    </source>
</evidence>
<sequence>MADGFTLADAPPAEAEPEPQSPEHVKATVARLAALSPVEYQAERKAAAQEAGIGLGALDEAVKAERARRRAAAVEADRSRPPPGPGEVRWPFGFLMRGDGLHADAGEQGLIWLAAPFVVLGEARDAAGEGWGLWLRWNDRDGRPHTWPLPARLLMVGPGEMEAELVDRGLRVSPDPAARLLLRRALGEVQAGSRVTLVSRAGWHGDAYVLPDGTVIGDAAEAVVMKAPPENGAQLVATAGTLEGWQEEVAKLAVGNHVAAFVISCAFAGPLLDPLGEPSGGFHLAGRSKVGKTLALRLGLSACGLPFKGGALRDWRSTGNALEGAAEESGDGLLGLDELHQADPREVAASAYMLANESGKGRLRRDATAQRRRTWRAFLLSTGELDLPAMVAKAGQKLPAGAEVRLPSIPVDSAGIWPALHGRASPEALMTDLHGALRRHHGTAIRAFLACLVAERRENPTGLADAADAMRARFAKLLPADADPQVRDVARRCALVALAGELARAWDILPWPKDEAVKAAEAMLQRWLGRRGGSASTEEAQHLAAVRLFLTEHGASRFVALHKLDGSWVETHPERPVVKRAGWRRRQKDGRDEYLIAPEVWRELCTEAGTDPAETARTLRAKGFLDIGDGKNLAQNVWLPGVGVKRCYAVKPDLLGAAKAENSP</sequence>
<evidence type="ECO:0000256" key="1">
    <source>
        <dbReference type="SAM" id="MobiDB-lite"/>
    </source>
</evidence>
<accession>A0A9X1YA73</accession>
<feature type="domain" description="DUF927" evidence="2">
    <location>
        <begin position="107"/>
        <end position="372"/>
    </location>
</feature>
<keyword evidence="4" id="KW-1185">Reference proteome</keyword>
<dbReference type="Pfam" id="PF06048">
    <property type="entry name" value="DUF927"/>
    <property type="match status" value="1"/>
</dbReference>
<gene>
    <name evidence="3" type="ORF">M0638_20440</name>
</gene>
<dbReference type="InterPro" id="IPR009270">
    <property type="entry name" value="DUF927"/>
</dbReference>
<comment type="caution">
    <text evidence="3">The sequence shown here is derived from an EMBL/GenBank/DDBJ whole genome shotgun (WGS) entry which is preliminary data.</text>
</comment>